<feature type="domain" description="M23ase beta-sheet core" evidence="8">
    <location>
        <begin position="456"/>
        <end position="549"/>
    </location>
</feature>
<keyword evidence="6" id="KW-0862">Zinc</keyword>
<evidence type="ECO:0000256" key="4">
    <source>
        <dbReference type="ARBA" id="ARBA00022723"/>
    </source>
</evidence>
<dbReference type="InterPro" id="IPR045834">
    <property type="entry name" value="Csd3_N2"/>
</dbReference>
<reference evidence="11" key="1">
    <citation type="submission" date="2016-10" db="EMBL/GenBank/DDBJ databases">
        <authorList>
            <person name="Varghese N."/>
            <person name="Submissions S."/>
        </authorList>
    </citation>
    <scope>NUCLEOTIDE SEQUENCE [LARGE SCALE GENOMIC DNA]</scope>
    <source>
        <strain evidence="11">CGMCC 1.6495</strain>
    </source>
</reference>
<keyword evidence="11" id="KW-1185">Reference proteome</keyword>
<evidence type="ECO:0000313" key="10">
    <source>
        <dbReference type="EMBL" id="SER92835.1"/>
    </source>
</evidence>
<evidence type="ECO:0000256" key="5">
    <source>
        <dbReference type="ARBA" id="ARBA00022801"/>
    </source>
</evidence>
<dbReference type="Pfam" id="PF19425">
    <property type="entry name" value="Csd3_N2"/>
    <property type="match status" value="1"/>
</dbReference>
<evidence type="ECO:0000256" key="3">
    <source>
        <dbReference type="ARBA" id="ARBA00022670"/>
    </source>
</evidence>
<dbReference type="GO" id="GO:0004222">
    <property type="term" value="F:metalloendopeptidase activity"/>
    <property type="evidence" value="ECO:0007669"/>
    <property type="project" value="TreeGrafter"/>
</dbReference>
<dbReference type="PANTHER" id="PTHR21666:SF292">
    <property type="entry name" value="MUREIN DD-ENDOPEPTIDASE MEPM"/>
    <property type="match status" value="1"/>
</dbReference>
<organism evidence="10 11">
    <name type="scientific">Vreelandella subterranea</name>
    <dbReference type="NCBI Taxonomy" id="416874"/>
    <lineage>
        <taxon>Bacteria</taxon>
        <taxon>Pseudomonadati</taxon>
        <taxon>Pseudomonadota</taxon>
        <taxon>Gammaproteobacteria</taxon>
        <taxon>Oceanospirillales</taxon>
        <taxon>Halomonadaceae</taxon>
        <taxon>Vreelandella</taxon>
    </lineage>
</organism>
<evidence type="ECO:0000259" key="9">
    <source>
        <dbReference type="Pfam" id="PF19425"/>
    </source>
</evidence>
<dbReference type="InterPro" id="IPR050570">
    <property type="entry name" value="Cell_wall_metabolism_enzyme"/>
</dbReference>
<keyword evidence="5" id="KW-0378">Hydrolase</keyword>
<evidence type="ECO:0000256" key="6">
    <source>
        <dbReference type="ARBA" id="ARBA00022833"/>
    </source>
</evidence>
<keyword evidence="3" id="KW-0645">Protease</keyword>
<protein>
    <submittedName>
        <fullName evidence="10">Murein DD-endopeptidase</fullName>
    </submittedName>
</protein>
<dbReference type="CDD" id="cd12797">
    <property type="entry name" value="M23_peptidase"/>
    <property type="match status" value="1"/>
</dbReference>
<dbReference type="Gene3D" id="2.70.70.10">
    <property type="entry name" value="Glucose Permease (Domain IIA)"/>
    <property type="match status" value="1"/>
</dbReference>
<dbReference type="AlphaFoldDB" id="A0A1H9T6F8"/>
<comment type="cofactor">
    <cofactor evidence="1">
        <name>Zn(2+)</name>
        <dbReference type="ChEBI" id="CHEBI:29105"/>
    </cofactor>
</comment>
<dbReference type="InterPro" id="IPR016047">
    <property type="entry name" value="M23ase_b-sheet_dom"/>
</dbReference>
<dbReference type="Pfam" id="PF01551">
    <property type="entry name" value="Peptidase_M23"/>
    <property type="match status" value="1"/>
</dbReference>
<dbReference type="InterPro" id="IPR011055">
    <property type="entry name" value="Dup_hybrid_motif"/>
</dbReference>
<dbReference type="GO" id="GO:0046872">
    <property type="term" value="F:metal ion binding"/>
    <property type="evidence" value="ECO:0007669"/>
    <property type="project" value="UniProtKB-KW"/>
</dbReference>
<dbReference type="Proteomes" id="UP000198505">
    <property type="component" value="Unassembled WGS sequence"/>
</dbReference>
<comment type="subcellular location">
    <subcellularLocation>
        <location evidence="2">Cell envelope</location>
    </subcellularLocation>
</comment>
<dbReference type="Gene3D" id="3.10.450.350">
    <property type="match status" value="2"/>
</dbReference>
<evidence type="ECO:0000256" key="2">
    <source>
        <dbReference type="ARBA" id="ARBA00004196"/>
    </source>
</evidence>
<dbReference type="FunFam" id="2.70.70.10:FF:000002">
    <property type="entry name" value="Murein DD-endopeptidase MepM"/>
    <property type="match status" value="1"/>
</dbReference>
<gene>
    <name evidence="10" type="ORF">SAMN04487958_104217</name>
</gene>
<dbReference type="STRING" id="416874.SAMN04487958_104217"/>
<name>A0A1H9T6F8_9GAMM</name>
<dbReference type="GO" id="GO:0006508">
    <property type="term" value="P:proteolysis"/>
    <property type="evidence" value="ECO:0007669"/>
    <property type="project" value="UniProtKB-KW"/>
</dbReference>
<evidence type="ECO:0000313" key="11">
    <source>
        <dbReference type="Proteomes" id="UP000198505"/>
    </source>
</evidence>
<sequence length="599" mass="65862">MLSWVKVRGFIHFCYFKITNSAVHLPMLRILHSLPRTHKLLLLPVATMVTVLGTQKLLTTYNELNQPDAPMESVLVPLPSDSTPGVPTLHNERTPVADAIDRASRALDATRENIPLSDLKATEIVDLGVIEDAEANIDLQTASELTPTSTVLSDMSPANASTLNDGALHMAIVVGTLTSGMLDVDDMSSTQIADATSYEDDATSYEDYGAELFGDVSFLDLELAAEESFVPQWETHIVEPGETFAVLAQNQLGLGYSEVLTLLDDVPDPKMLTHWRAGHSFDYQLDEEGRLLSLRMMKNTREGVLVERQEDQYAITGIERKGEPVQRLYAGTVSGSFARSAQSTGLNSGDVTELTQLLQKKLDFRRDSRRGDRFQVLVESDMIEGETLDSRVLAVKYQGERMNLTVVRNATDDKFYTPEGASLDPAFARRPFEGNYRLSSGFNPQRKHPVTGRISPHNGTDFAMPIGTPITAPADGRVEKVANHYAAGRYIVVRHDNGYRTRYLHLSKPLVSQGERIEMGERIALSGNTGRSTGPHLHYEVIVNNSPVNAMTVDLPENTSLDGDTLIAFQRQAEPMLAALDSGETGTISLVGNTSEDDE</sequence>
<evidence type="ECO:0000259" key="8">
    <source>
        <dbReference type="Pfam" id="PF01551"/>
    </source>
</evidence>
<dbReference type="SUPFAM" id="SSF51261">
    <property type="entry name" value="Duplicated hybrid motif"/>
    <property type="match status" value="1"/>
</dbReference>
<keyword evidence="7" id="KW-0482">Metalloprotease</keyword>
<dbReference type="PANTHER" id="PTHR21666">
    <property type="entry name" value="PEPTIDASE-RELATED"/>
    <property type="match status" value="1"/>
</dbReference>
<feature type="domain" description="Csd3-like second N-terminal" evidence="9">
    <location>
        <begin position="322"/>
        <end position="444"/>
    </location>
</feature>
<dbReference type="GO" id="GO:0030313">
    <property type="term" value="C:cell envelope"/>
    <property type="evidence" value="ECO:0007669"/>
    <property type="project" value="UniProtKB-SubCell"/>
</dbReference>
<keyword evidence="4" id="KW-0479">Metal-binding</keyword>
<dbReference type="EMBL" id="FOGS01000004">
    <property type="protein sequence ID" value="SER92835.1"/>
    <property type="molecule type" value="Genomic_DNA"/>
</dbReference>
<proteinExistence type="predicted"/>
<evidence type="ECO:0000256" key="1">
    <source>
        <dbReference type="ARBA" id="ARBA00001947"/>
    </source>
</evidence>
<evidence type="ECO:0000256" key="7">
    <source>
        <dbReference type="ARBA" id="ARBA00023049"/>
    </source>
</evidence>
<accession>A0A1H9T6F8</accession>